<evidence type="ECO:0000256" key="1">
    <source>
        <dbReference type="SAM" id="MobiDB-lite"/>
    </source>
</evidence>
<proteinExistence type="predicted"/>
<feature type="region of interest" description="Disordered" evidence="1">
    <location>
        <begin position="313"/>
        <end position="348"/>
    </location>
</feature>
<dbReference type="VEuPathDB" id="FungiDB:RhiirA1_477441"/>
<dbReference type="InterPro" id="IPR017964">
    <property type="entry name" value="DNA-dir_DNA_pol_B_CS"/>
</dbReference>
<dbReference type="PROSITE" id="PS00116">
    <property type="entry name" value="DNA_POLYMERASE_B"/>
    <property type="match status" value="1"/>
</dbReference>
<protein>
    <recommendedName>
        <fullName evidence="4">DNA-directed DNA polymerase</fullName>
    </recommendedName>
</protein>
<reference evidence="2 3" key="2">
    <citation type="submission" date="2017-10" db="EMBL/GenBank/DDBJ databases">
        <title>Extensive intraspecific genome diversity in a model arbuscular mycorrhizal fungus.</title>
        <authorList>
            <person name="Chen E.C.H."/>
            <person name="Morin E."/>
            <person name="Baudet D."/>
            <person name="Noel J."/>
            <person name="Ndikumana S."/>
            <person name="Charron P."/>
            <person name="St-Onge C."/>
            <person name="Giorgi J."/>
            <person name="Grigoriev I.V."/>
            <person name="Roux C."/>
            <person name="Martin F.M."/>
            <person name="Corradi N."/>
        </authorList>
    </citation>
    <scope>NUCLEOTIDE SEQUENCE [LARGE SCALE GENOMIC DNA]</scope>
    <source>
        <strain evidence="2 3">C2</strain>
    </source>
</reference>
<dbReference type="GO" id="GO:0000166">
    <property type="term" value="F:nucleotide binding"/>
    <property type="evidence" value="ECO:0007669"/>
    <property type="project" value="InterPro"/>
</dbReference>
<dbReference type="AlphaFoldDB" id="A0A2N1M7Q9"/>
<dbReference type="InterPro" id="IPR043502">
    <property type="entry name" value="DNA/RNA_pol_sf"/>
</dbReference>
<feature type="compositionally biased region" description="Low complexity" evidence="1">
    <location>
        <begin position="331"/>
        <end position="341"/>
    </location>
</feature>
<gene>
    <name evidence="2" type="ORF">RhiirC2_721073</name>
</gene>
<dbReference type="CDD" id="cd00303">
    <property type="entry name" value="retropepsin_like"/>
    <property type="match status" value="1"/>
</dbReference>
<accession>A0A2N1M7Q9</accession>
<dbReference type="EMBL" id="LLXL01004189">
    <property type="protein sequence ID" value="PKK57674.1"/>
    <property type="molecule type" value="Genomic_DNA"/>
</dbReference>
<dbReference type="VEuPathDB" id="FungiDB:FUN_014183"/>
<dbReference type="VEuPathDB" id="FungiDB:RhiirFUN_025681"/>
<dbReference type="Proteomes" id="UP000233469">
    <property type="component" value="Unassembled WGS sequence"/>
</dbReference>
<name>A0A2N1M7Q9_9GLOM</name>
<sequence length="348" mass="41349">MGNIQRRRNAKNDFERDLWKLMNNAVFGKTMEDVRRRKRIDLVRPIGATILDLSKYYMYDFWYNHIKRKYGHRAKLCYTDTDSFIIEIETENVYDDMVEDADLYDFSGYPEDHPLLKKLPSDQWITKPDSTRELKIRSFFRINSPENIEEQDKAVGFHPVFPIKYFFIQYTYAMVFIKTLVEEKYVVTALIETTSHFSTISKELFDKLRTDHGIGRVTKIIKRYNKDAVGEINCLDIQVLCKEKYRKLNFTEAIDFIIVKSPKYPLVLGQSWLSVHNVNIDLYHYEISLYGMHILFLDEEEYFDDDLYYEFRKPGRSLPKSTPYEKEYESSSDSSLPEQNSGLCPRSE</sequence>
<evidence type="ECO:0000313" key="3">
    <source>
        <dbReference type="Proteomes" id="UP000233469"/>
    </source>
</evidence>
<reference evidence="2 3" key="1">
    <citation type="submission" date="2016-04" db="EMBL/GenBank/DDBJ databases">
        <title>Genome analyses suggest a sexual origin of heterokaryosis in a supposedly ancient asexual fungus.</title>
        <authorList>
            <person name="Ropars J."/>
            <person name="Sedzielewska K."/>
            <person name="Noel J."/>
            <person name="Charron P."/>
            <person name="Farinelli L."/>
            <person name="Marton T."/>
            <person name="Kruger M."/>
            <person name="Pelin A."/>
            <person name="Brachmann A."/>
            <person name="Corradi N."/>
        </authorList>
    </citation>
    <scope>NUCLEOTIDE SEQUENCE [LARGE SCALE GENOMIC DNA]</scope>
    <source>
        <strain evidence="2 3">C2</strain>
    </source>
</reference>
<dbReference type="PANTHER" id="PTHR31511">
    <property type="entry name" value="PROTEIN CBG23764"/>
    <property type="match status" value="1"/>
</dbReference>
<evidence type="ECO:0008006" key="4">
    <source>
        <dbReference type="Google" id="ProtNLM"/>
    </source>
</evidence>
<dbReference type="Gene3D" id="2.40.70.10">
    <property type="entry name" value="Acid Proteases"/>
    <property type="match status" value="1"/>
</dbReference>
<dbReference type="PANTHER" id="PTHR31511:SF12">
    <property type="entry name" value="RHO TERMINATION FACTOR N-TERMINAL DOMAIN-CONTAINING PROTEIN"/>
    <property type="match status" value="1"/>
</dbReference>
<comment type="caution">
    <text evidence="2">The sequence shown here is derived from an EMBL/GenBank/DDBJ whole genome shotgun (WGS) entry which is preliminary data.</text>
</comment>
<dbReference type="InterPro" id="IPR021109">
    <property type="entry name" value="Peptidase_aspartic_dom_sf"/>
</dbReference>
<dbReference type="GO" id="GO:0003676">
    <property type="term" value="F:nucleic acid binding"/>
    <property type="evidence" value="ECO:0007669"/>
    <property type="project" value="InterPro"/>
</dbReference>
<organism evidence="2 3">
    <name type="scientific">Rhizophagus irregularis</name>
    <dbReference type="NCBI Taxonomy" id="588596"/>
    <lineage>
        <taxon>Eukaryota</taxon>
        <taxon>Fungi</taxon>
        <taxon>Fungi incertae sedis</taxon>
        <taxon>Mucoromycota</taxon>
        <taxon>Glomeromycotina</taxon>
        <taxon>Glomeromycetes</taxon>
        <taxon>Glomerales</taxon>
        <taxon>Glomeraceae</taxon>
        <taxon>Rhizophagus</taxon>
    </lineage>
</organism>
<dbReference type="SUPFAM" id="SSF56672">
    <property type="entry name" value="DNA/RNA polymerases"/>
    <property type="match status" value="1"/>
</dbReference>
<dbReference type="VEuPathDB" id="FungiDB:RhiirA1_477444"/>
<evidence type="ECO:0000313" key="2">
    <source>
        <dbReference type="EMBL" id="PKK57674.1"/>
    </source>
</evidence>